<dbReference type="AlphaFoldDB" id="A0ABD3KHA9"/>
<comment type="caution">
    <text evidence="1">The sequence shown here is derived from an EMBL/GenBank/DDBJ whole genome shotgun (WGS) entry which is preliminary data.</text>
</comment>
<dbReference type="PANTHER" id="PTHR48237:SF1">
    <property type="entry name" value="SPC97_SPC98 FAMILY OF SPINDLE POLE BODY (SBP) COMPONENT"/>
    <property type="match status" value="1"/>
</dbReference>
<evidence type="ECO:0000313" key="1">
    <source>
        <dbReference type="EMBL" id="KAL3739276.1"/>
    </source>
</evidence>
<dbReference type="EMBL" id="JBJKBG010000005">
    <property type="protein sequence ID" value="KAL3739276.1"/>
    <property type="molecule type" value="Genomic_DNA"/>
</dbReference>
<keyword evidence="2" id="KW-1185">Reference proteome</keyword>
<proteinExistence type="predicted"/>
<dbReference type="PANTHER" id="PTHR48237">
    <property type="entry name" value="GAMMA-TUBULIN COMPLEX COMPONENT"/>
    <property type="match status" value="1"/>
</dbReference>
<reference evidence="1 2" key="1">
    <citation type="submission" date="2024-11" db="EMBL/GenBank/DDBJ databases">
        <title>Chromosome-level genome assembly of Eucalyptus globulus Labill. provides insights into its genome evolution.</title>
        <authorList>
            <person name="Li X."/>
        </authorList>
    </citation>
    <scope>NUCLEOTIDE SEQUENCE [LARGE SCALE GENOMIC DNA]</scope>
    <source>
        <strain evidence="1">CL2024</strain>
        <tissue evidence="1">Fresh tender leaves</tissue>
    </source>
</reference>
<organism evidence="1 2">
    <name type="scientific">Eucalyptus globulus</name>
    <name type="common">Tasmanian blue gum</name>
    <dbReference type="NCBI Taxonomy" id="34317"/>
    <lineage>
        <taxon>Eukaryota</taxon>
        <taxon>Viridiplantae</taxon>
        <taxon>Streptophyta</taxon>
        <taxon>Embryophyta</taxon>
        <taxon>Tracheophyta</taxon>
        <taxon>Spermatophyta</taxon>
        <taxon>Magnoliopsida</taxon>
        <taxon>eudicotyledons</taxon>
        <taxon>Gunneridae</taxon>
        <taxon>Pentapetalae</taxon>
        <taxon>rosids</taxon>
        <taxon>malvids</taxon>
        <taxon>Myrtales</taxon>
        <taxon>Myrtaceae</taxon>
        <taxon>Myrtoideae</taxon>
        <taxon>Eucalypteae</taxon>
        <taxon>Eucalyptus</taxon>
    </lineage>
</organism>
<name>A0ABD3KHA9_EUCGL</name>
<sequence>MTTFCSLLSSSRMILMEHLKGKVKDLEGIPGLAGSASHLDAFNLLKLRLENVLTLEDIKACLDIHLKKGPLKRHCEEATPGQKRQDDEM</sequence>
<dbReference type="Proteomes" id="UP001634007">
    <property type="component" value="Unassembled WGS sequence"/>
</dbReference>
<protein>
    <submittedName>
        <fullName evidence="1">Uncharacterized protein</fullName>
    </submittedName>
</protein>
<evidence type="ECO:0000313" key="2">
    <source>
        <dbReference type="Proteomes" id="UP001634007"/>
    </source>
</evidence>
<gene>
    <name evidence="1" type="ORF">ACJRO7_020650</name>
</gene>
<accession>A0ABD3KHA9</accession>